<keyword evidence="1 6" id="KW-0808">Transferase</keyword>
<dbReference type="NCBIfam" id="TIGR03135">
    <property type="entry name" value="malonate_mdcG"/>
    <property type="match status" value="1"/>
</dbReference>
<evidence type="ECO:0000259" key="5">
    <source>
        <dbReference type="Pfam" id="PF20866"/>
    </source>
</evidence>
<evidence type="ECO:0000313" key="7">
    <source>
        <dbReference type="Proteomes" id="UP000494363"/>
    </source>
</evidence>
<dbReference type="GO" id="GO:0016779">
    <property type="term" value="F:nucleotidyltransferase activity"/>
    <property type="evidence" value="ECO:0007669"/>
    <property type="project" value="UniProtKB-KW"/>
</dbReference>
<dbReference type="Pfam" id="PF10620">
    <property type="entry name" value="MdcG"/>
    <property type="match status" value="1"/>
</dbReference>
<evidence type="ECO:0000313" key="6">
    <source>
        <dbReference type="EMBL" id="CAB3751516.1"/>
    </source>
</evidence>
<dbReference type="Proteomes" id="UP000494363">
    <property type="component" value="Unassembled WGS sequence"/>
</dbReference>
<dbReference type="InterPro" id="IPR017557">
    <property type="entry name" value="Holo-ACP_synthase"/>
</dbReference>
<accession>A0A6J5DF76</accession>
<feature type="domain" description="Phosphoribosyl-dephospho-CoA transferase MdcG C-terminal" evidence="4">
    <location>
        <begin position="112"/>
        <end position="228"/>
    </location>
</feature>
<dbReference type="InterPro" id="IPR048903">
    <property type="entry name" value="MdcG_N"/>
</dbReference>
<dbReference type="EMBL" id="CADIKH010000006">
    <property type="protein sequence ID" value="CAB3751516.1"/>
    <property type="molecule type" value="Genomic_DNA"/>
</dbReference>
<dbReference type="EC" id="2.7.7.66" evidence="6"/>
<dbReference type="Pfam" id="PF20866">
    <property type="entry name" value="MdcG_N"/>
    <property type="match status" value="1"/>
</dbReference>
<name>A0A6J5DF76_9BURK</name>
<feature type="region of interest" description="Disordered" evidence="3">
    <location>
        <begin position="233"/>
        <end position="252"/>
    </location>
</feature>
<protein>
    <submittedName>
        <fullName evidence="6">Phosphoribosyl-dephospho-CoA transferase</fullName>
        <ecNumber evidence="6">2.7.7.66</ecNumber>
    </submittedName>
</protein>
<dbReference type="InterPro" id="IPR049180">
    <property type="entry name" value="MdcG_C"/>
</dbReference>
<sequence>MRMCALPPLTSSAAMKAAGGRDGGEAGWRPHDVVRLSRLPKFDGEPVWVRDAFLYAPFAVVRRAQAASGFVAIGIRGAKRAQRYGTWVEHEDVEFALAPEALLTHAPLPGREQLPAFSALAALRRAPGCLAQFVWGPAGSVGFELATGRSTATATSDLDLLIRTPDKLHHTAVERLLAELLAHAQRAGIRVDAQLETPAGGVALAELAAGKPHVMARAADGASLVDDPWVKAADRSSGATARPDTAVTGAER</sequence>
<feature type="domain" description="Phosphoribosyl-dephospho-CoA transferase MdcG N-terminal" evidence="5">
    <location>
        <begin position="29"/>
        <end position="99"/>
    </location>
</feature>
<evidence type="ECO:0000256" key="3">
    <source>
        <dbReference type="SAM" id="MobiDB-lite"/>
    </source>
</evidence>
<evidence type="ECO:0000256" key="1">
    <source>
        <dbReference type="ARBA" id="ARBA00022679"/>
    </source>
</evidence>
<dbReference type="NCBIfam" id="NF002332">
    <property type="entry name" value="PRK01293.1"/>
    <property type="match status" value="1"/>
</dbReference>
<keyword evidence="2 6" id="KW-0548">Nucleotidyltransferase</keyword>
<proteinExistence type="predicted"/>
<reference evidence="6 7" key="1">
    <citation type="submission" date="2020-04" db="EMBL/GenBank/DDBJ databases">
        <authorList>
            <person name="De Canck E."/>
        </authorList>
    </citation>
    <scope>NUCLEOTIDE SEQUENCE [LARGE SCALE GENOMIC DNA]</scope>
    <source>
        <strain evidence="6 7">LMG 29542</strain>
    </source>
</reference>
<dbReference type="RefSeq" id="WP_175225817.1">
    <property type="nucleotide sequence ID" value="NZ_CADIKH010000006.1"/>
</dbReference>
<keyword evidence="7" id="KW-1185">Reference proteome</keyword>
<evidence type="ECO:0000256" key="2">
    <source>
        <dbReference type="ARBA" id="ARBA00022695"/>
    </source>
</evidence>
<organism evidence="6 7">
    <name type="scientific">Paraburkholderia humisilvae</name>
    <dbReference type="NCBI Taxonomy" id="627669"/>
    <lineage>
        <taxon>Bacteria</taxon>
        <taxon>Pseudomonadati</taxon>
        <taxon>Pseudomonadota</taxon>
        <taxon>Betaproteobacteria</taxon>
        <taxon>Burkholderiales</taxon>
        <taxon>Burkholderiaceae</taxon>
        <taxon>Paraburkholderia</taxon>
    </lineage>
</organism>
<dbReference type="AlphaFoldDB" id="A0A6J5DF76"/>
<evidence type="ECO:0000259" key="4">
    <source>
        <dbReference type="Pfam" id="PF10620"/>
    </source>
</evidence>
<gene>
    <name evidence="6" type="primary">mdcG</name>
    <name evidence="6" type="ORF">LMG29542_01481</name>
</gene>